<sequence length="130" mass="14549">MKGYVTNIEKDSLENQNFRQVLYTAKNSQLVLMSLKPGEEIGMEMHTLDQFFRVESGEGKTILDGVEHEIKDGSAIVIPAGTNHNIINTGKGEMKLYTIYSPPNHRDGVVHLTKEEGEADDEHFDGKTTE</sequence>
<dbReference type="SUPFAM" id="SSF51182">
    <property type="entry name" value="RmlC-like cupins"/>
    <property type="match status" value="1"/>
</dbReference>
<comment type="caution">
    <text evidence="2">The sequence shown here is derived from an EMBL/GenBank/DDBJ whole genome shotgun (WGS) entry which is preliminary data.</text>
</comment>
<reference evidence="2 3" key="1">
    <citation type="submission" date="2017-09" db="EMBL/GenBank/DDBJ databases">
        <title>Depth-based differentiation of microbial function through sediment-hosted aquifers and enrichment of novel symbionts in the deep terrestrial subsurface.</title>
        <authorList>
            <person name="Probst A.J."/>
            <person name="Ladd B."/>
            <person name="Jarett J.K."/>
            <person name="Geller-Mcgrath D.E."/>
            <person name="Sieber C.M."/>
            <person name="Emerson J.B."/>
            <person name="Anantharaman K."/>
            <person name="Thomas B.C."/>
            <person name="Malmstrom R."/>
            <person name="Stieglmeier M."/>
            <person name="Klingl A."/>
            <person name="Woyke T."/>
            <person name="Ryan C.M."/>
            <person name="Banfield J.F."/>
        </authorList>
    </citation>
    <scope>NUCLEOTIDE SEQUENCE [LARGE SCALE GENOMIC DNA]</scope>
    <source>
        <strain evidence="2">CG23_combo_of_CG06-09_8_20_14_all_37_87_8</strain>
    </source>
</reference>
<dbReference type="Proteomes" id="UP000230447">
    <property type="component" value="Unassembled WGS sequence"/>
</dbReference>
<dbReference type="EMBL" id="PCSB01000001">
    <property type="protein sequence ID" value="PIP32102.1"/>
    <property type="molecule type" value="Genomic_DNA"/>
</dbReference>
<accession>A0A2G9ZG01</accession>
<dbReference type="InterPro" id="IPR014710">
    <property type="entry name" value="RmlC-like_jellyroll"/>
</dbReference>
<feature type="domain" description="Cupin type-2" evidence="1">
    <location>
        <begin position="32"/>
        <end position="100"/>
    </location>
</feature>
<name>A0A2G9ZG01_9BACT</name>
<evidence type="ECO:0000313" key="3">
    <source>
        <dbReference type="Proteomes" id="UP000230447"/>
    </source>
</evidence>
<evidence type="ECO:0000313" key="2">
    <source>
        <dbReference type="EMBL" id="PIP32102.1"/>
    </source>
</evidence>
<gene>
    <name evidence="2" type="ORF">COX24_00045</name>
</gene>
<dbReference type="PANTHER" id="PTHR43346">
    <property type="entry name" value="LIGAND BINDING DOMAIN PROTEIN, PUTATIVE (AFU_ORTHOLOGUE AFUA_6G14370)-RELATED"/>
    <property type="match status" value="1"/>
</dbReference>
<dbReference type="PANTHER" id="PTHR43346:SF1">
    <property type="entry name" value="QUERCETIN 2,3-DIOXYGENASE-RELATED"/>
    <property type="match status" value="1"/>
</dbReference>
<protein>
    <submittedName>
        <fullName evidence="2">Cupin</fullName>
    </submittedName>
</protein>
<proteinExistence type="predicted"/>
<dbReference type="AlphaFoldDB" id="A0A2G9ZG01"/>
<dbReference type="InterPro" id="IPR013096">
    <property type="entry name" value="Cupin_2"/>
</dbReference>
<organism evidence="2 3">
    <name type="scientific">bacterium (Candidatus Gribaldobacteria) CG23_combo_of_CG06-09_8_20_14_all_37_87_8</name>
    <dbReference type="NCBI Taxonomy" id="2014278"/>
    <lineage>
        <taxon>Bacteria</taxon>
        <taxon>Candidatus Gribaldobacteria</taxon>
    </lineage>
</organism>
<dbReference type="Pfam" id="PF07883">
    <property type="entry name" value="Cupin_2"/>
    <property type="match status" value="1"/>
</dbReference>
<dbReference type="Gene3D" id="2.60.120.10">
    <property type="entry name" value="Jelly Rolls"/>
    <property type="match status" value="1"/>
</dbReference>
<dbReference type="CDD" id="cd02223">
    <property type="entry name" value="cupin_Bh2720-like"/>
    <property type="match status" value="1"/>
</dbReference>
<dbReference type="InterPro" id="IPR052538">
    <property type="entry name" value="Flavonoid_dioxygenase-like"/>
</dbReference>
<evidence type="ECO:0000259" key="1">
    <source>
        <dbReference type="Pfam" id="PF07883"/>
    </source>
</evidence>
<dbReference type="InterPro" id="IPR011051">
    <property type="entry name" value="RmlC_Cupin_sf"/>
</dbReference>